<evidence type="ECO:0000313" key="1">
    <source>
        <dbReference type="EMBL" id="UBZ25637.1"/>
    </source>
</evidence>
<evidence type="ECO:0000313" key="2">
    <source>
        <dbReference type="Proteomes" id="UP000830962"/>
    </source>
</evidence>
<dbReference type="SUPFAM" id="SSF64484">
    <property type="entry name" value="beta and beta-prime subunits of DNA dependent RNA-polymerase"/>
    <property type="match status" value="1"/>
</dbReference>
<dbReference type="Gene3D" id="2.40.40.20">
    <property type="match status" value="1"/>
</dbReference>
<protein>
    <submittedName>
        <fullName evidence="1">LEF-9</fullName>
    </submittedName>
</protein>
<organism evidence="1 2">
    <name type="scientific">Carcinus maenas nudivirus</name>
    <dbReference type="NCBI Taxonomy" id="2880837"/>
    <lineage>
        <taxon>Viruses</taxon>
        <taxon>Viruses incertae sedis</taxon>
        <taxon>Naldaviricetes</taxon>
        <taxon>Lefavirales</taxon>
        <taxon>Nudiviridae</taxon>
        <taxon>Gammanudivirus</taxon>
        <taxon>Gammanudivirus cameanadis</taxon>
    </lineage>
</organism>
<gene>
    <name evidence="1" type="ORF">CmNV_046</name>
</gene>
<dbReference type="Proteomes" id="UP000830962">
    <property type="component" value="Segment"/>
</dbReference>
<proteinExistence type="predicted"/>
<name>A0AAE8Y2L1_9VIRU</name>
<accession>A0AAE8Y2L1</accession>
<dbReference type="EMBL" id="MZ311578">
    <property type="protein sequence ID" value="UBZ25637.1"/>
    <property type="molecule type" value="Genomic_DNA"/>
</dbReference>
<keyword evidence="2" id="KW-1185">Reference proteome</keyword>
<sequence length="533" mass="61219">MKRTKGQHKTGNEAKVQKIEKKKPVFEPIEANLNSNSIKFKSEITSIEDPIFPSIIYCLQPVSTENTLTIEVDDLYNMMLKGIDFIICQSHALSMTKNDNCAYCVPFKKYTQTFIIKTKYYYLPFPPPSWYSAKVMNFLKTFCAGSYKFKSVQKNCPNEKTKELQSYSMFINMDFNEGSLNSLSTGKTSYVRNNVLASHSFGARATLTIDATLSPQYAMFPQHIFDSLELACPLVILKRDPSINNTCIYAVSALRNEDPNDYTIRMNSYTTEGLHADQDGDELTIFYIKHPKKNEPSFDIKMAIAEMKKFCWDGGIRHDFAYKPRYEFTQYLKYILYRYNDYFCKNNKLWAAIKGPVAQKCHRMMNLGCSIYPKEVNEFIMQLSQFVKNLDVQMSCVGDVLNGVNSIEDVVMSGAKGDKLHIETFLKNLFVLNKNRKEEMIANFNNYIVSGSKMSVNGAYQFVFLEAVNPLNMLNSDVFYNDKLLLSNILDATAFAPYCYNTIACEHVIQYIGDTCDKLVNDQEVKDYLNYIK</sequence>
<reference evidence="1" key="1">
    <citation type="journal article" date="2021" name="Viruses">
        <title>Identification and Full Characterisation of Two Novel Crustacean Infecting Members of the Family Nudiviridae Provides Support for Two Subfamilies.</title>
        <authorList>
            <person name="Bateman K.S."/>
            <person name="Kerr R."/>
            <person name="Stentiford G.D."/>
            <person name="Bean T.P."/>
            <person name="Hooper C."/>
            <person name="Van Eynde B."/>
            <person name="Delbare D."/>
            <person name="Bojko J."/>
            <person name="Christiaens O."/>
            <person name="Taning C.N.T."/>
            <person name="Smagghe G."/>
            <person name="van Oers M.M."/>
            <person name="van Aerle R."/>
        </authorList>
    </citation>
    <scope>NUCLEOTIDE SEQUENCE</scope>
    <source>
        <strain evidence="1">AN2</strain>
    </source>
</reference>